<dbReference type="InterPro" id="IPR017853">
    <property type="entry name" value="GH"/>
</dbReference>
<name>A0AAN9ABC9_HALRR</name>
<dbReference type="AlphaFoldDB" id="A0AAN9ABC9"/>
<evidence type="ECO:0008006" key="4">
    <source>
        <dbReference type="Google" id="ProtNLM"/>
    </source>
</evidence>
<dbReference type="SUPFAM" id="SSF51445">
    <property type="entry name" value="(Trans)glycosidases"/>
    <property type="match status" value="1"/>
</dbReference>
<evidence type="ECO:0000256" key="1">
    <source>
        <dbReference type="SAM" id="SignalP"/>
    </source>
</evidence>
<comment type="caution">
    <text evidence="2">The sequence shown here is derived from an EMBL/GenBank/DDBJ whole genome shotgun (WGS) entry which is preliminary data.</text>
</comment>
<reference evidence="2 3" key="1">
    <citation type="submission" date="2023-11" db="EMBL/GenBank/DDBJ databases">
        <title>Halocaridina rubra genome assembly.</title>
        <authorList>
            <person name="Smith C."/>
        </authorList>
    </citation>
    <scope>NUCLEOTIDE SEQUENCE [LARGE SCALE GENOMIC DNA]</scope>
    <source>
        <strain evidence="2">EP-1</strain>
        <tissue evidence="2">Whole</tissue>
    </source>
</reference>
<organism evidence="2 3">
    <name type="scientific">Halocaridina rubra</name>
    <name type="common">Hawaiian red shrimp</name>
    <dbReference type="NCBI Taxonomy" id="373956"/>
    <lineage>
        <taxon>Eukaryota</taxon>
        <taxon>Metazoa</taxon>
        <taxon>Ecdysozoa</taxon>
        <taxon>Arthropoda</taxon>
        <taxon>Crustacea</taxon>
        <taxon>Multicrustacea</taxon>
        <taxon>Malacostraca</taxon>
        <taxon>Eumalacostraca</taxon>
        <taxon>Eucarida</taxon>
        <taxon>Decapoda</taxon>
        <taxon>Pleocyemata</taxon>
        <taxon>Caridea</taxon>
        <taxon>Atyoidea</taxon>
        <taxon>Atyidae</taxon>
        <taxon>Halocaridina</taxon>
    </lineage>
</organism>
<dbReference type="EMBL" id="JAXCGZ010008540">
    <property type="protein sequence ID" value="KAK7077572.1"/>
    <property type="molecule type" value="Genomic_DNA"/>
</dbReference>
<feature type="chain" id="PRO_5042810696" description="Beta-N-acetylhexosaminidase" evidence="1">
    <location>
        <begin position="26"/>
        <end position="537"/>
    </location>
</feature>
<gene>
    <name evidence="2" type="ORF">SK128_012479</name>
</gene>
<evidence type="ECO:0000313" key="2">
    <source>
        <dbReference type="EMBL" id="KAK7077572.1"/>
    </source>
</evidence>
<feature type="signal peptide" evidence="1">
    <location>
        <begin position="1"/>
        <end position="25"/>
    </location>
</feature>
<accession>A0AAN9ABC9</accession>
<evidence type="ECO:0000313" key="3">
    <source>
        <dbReference type="Proteomes" id="UP001381693"/>
    </source>
</evidence>
<protein>
    <recommendedName>
        <fullName evidence="4">Beta-N-acetylhexosaminidase</fullName>
    </recommendedName>
</protein>
<proteinExistence type="predicted"/>
<dbReference type="Gene3D" id="3.20.20.80">
    <property type="entry name" value="Glycosidases"/>
    <property type="match status" value="1"/>
</dbReference>
<keyword evidence="3" id="KW-1185">Reference proteome</keyword>
<dbReference type="Proteomes" id="UP001381693">
    <property type="component" value="Unassembled WGS sequence"/>
</dbReference>
<keyword evidence="1" id="KW-0732">Signal</keyword>
<sequence>MVCGSIESLHSCLVTFVQLLRVCWSPDESGDKIIVPPLIIRDQPSLTQRGFLLDVAPHARVPTLERLCQLVDSLLALKMNQLHLLMRVSSVASSLPYSPSEIVSLDRYCNDRAVTLVPAFDIEDSIPTAQLTAVCSTIKDTLTHFPSVRYVHLGPRITALLADSSFSFWGQLGLGPSTVLLLCANVFHDKSHQLATLPPRAILVEYGFQADYDFSRGIQLSVETGRTLTMCPGTAAWSSLSGWPEAGVSNVYNGVVSGVEGGAGGVVIAHWSSSAALTPLIFAWPPILVAAGLSWNHNTHWDYVHSSVGALIDTHLMRIPTCGMGSALVELGRCETWVTRMVRGQPATDMVDLPSTSQGSALYQLLADPDNLLLDNLTPEVFTSVMRHVRKVVREGGSSMLERTSSSVMNGGVTHGIGKEAAVSPWPLASLVTLELHLAMDMILTACRLGRALVTVGTNPRSNMGVAVVNPGVANLPPTIRTDLANKLTRTGRVLALREVYSSVWMQGQQAPGLQSSLLVLTSLLARLLPDHSLHPS</sequence>